<proteinExistence type="inferred from homology"/>
<dbReference type="InParanoid" id="A0A1X7V0Y4"/>
<evidence type="ECO:0000256" key="2">
    <source>
        <dbReference type="ARBA" id="ARBA00022801"/>
    </source>
</evidence>
<reference evidence="8" key="1">
    <citation type="journal article" date="2010" name="Nature">
        <title>The Amphimedon queenslandica genome and the evolution of animal complexity.</title>
        <authorList>
            <person name="Srivastava M."/>
            <person name="Simakov O."/>
            <person name="Chapman J."/>
            <person name="Fahey B."/>
            <person name="Gauthier M.E."/>
            <person name="Mitros T."/>
            <person name="Richards G.S."/>
            <person name="Conaco C."/>
            <person name="Dacre M."/>
            <person name="Hellsten U."/>
            <person name="Larroux C."/>
            <person name="Putnam N.H."/>
            <person name="Stanke M."/>
            <person name="Adamska M."/>
            <person name="Darling A."/>
            <person name="Degnan S.M."/>
            <person name="Oakley T.H."/>
            <person name="Plachetzki D.C."/>
            <person name="Zhai Y."/>
            <person name="Adamski M."/>
            <person name="Calcino A."/>
            <person name="Cummins S.F."/>
            <person name="Goodstein D.M."/>
            <person name="Harris C."/>
            <person name="Jackson D.J."/>
            <person name="Leys S.P."/>
            <person name="Shu S."/>
            <person name="Woodcroft B.J."/>
            <person name="Vervoort M."/>
            <person name="Kosik K.S."/>
            <person name="Manning G."/>
            <person name="Degnan B.M."/>
            <person name="Rokhsar D.S."/>
        </authorList>
    </citation>
    <scope>NUCLEOTIDE SEQUENCE [LARGE SCALE GENOMIC DNA]</scope>
</reference>
<keyword evidence="8" id="KW-1185">Reference proteome</keyword>
<dbReference type="Pfam" id="PF00481">
    <property type="entry name" value="PP2C"/>
    <property type="match status" value="1"/>
</dbReference>
<dbReference type="InterPro" id="IPR001932">
    <property type="entry name" value="PPM-type_phosphatase-like_dom"/>
</dbReference>
<protein>
    <recommendedName>
        <fullName evidence="6">PPM-type phosphatase domain-containing protein</fullName>
    </recommendedName>
</protein>
<evidence type="ECO:0000313" key="8">
    <source>
        <dbReference type="Proteomes" id="UP000007879"/>
    </source>
</evidence>
<sequence length="471" mass="51014">MEFPVEGRASAKKFLEYFLSKNSFPASLEDAVPVQPPSTNGRGVRETEVEAECMNMCRNLLAGCSCPGLLNYNITCAAIQELMGGSLEEYRLKKESPDEEQETEKMYSEGLLAVATVRAAHTVCQRWAESLGPLTCPRSRPDFSAFCMKNKRRKMEDRHSICLDINTLYGIKGFAHDQTFFGVYDGHVGPEAADYSSRHVHHNIIRHPSFITDPVLAIKEGIKVTDERFCSTGFKSGSTAVVALIRGPMLYVGWVGDSQAYLVRKGVAVQIMEPHKPDREDEQQRIEAAGGLVINIGVWRVNGNLSVSRAIGDPKDKKYVIGDAEVSEIELDGTEDYLVVACDGIWDVVNEEELTSHLEEYFIKGGTKSDAAKSLVQFAYSEGSGDNLTAIIVFFDSFKIPVKPENVSGTETGSAGTETGSSKTETGSAKTETSSAGTETDSAGTETDSAGNGNGIKTSSAGTDSTSSDNN</sequence>
<feature type="compositionally biased region" description="Polar residues" evidence="5">
    <location>
        <begin position="441"/>
        <end position="457"/>
    </location>
</feature>
<dbReference type="EnsemblMetazoa" id="Aqu2.1.33673_001">
    <property type="protein sequence ID" value="Aqu2.1.33673_001"/>
    <property type="gene ID" value="Aqu2.1.33673"/>
</dbReference>
<dbReference type="SMART" id="SM00332">
    <property type="entry name" value="PP2Cc"/>
    <property type="match status" value="1"/>
</dbReference>
<dbReference type="Proteomes" id="UP000007879">
    <property type="component" value="Unassembled WGS sequence"/>
</dbReference>
<dbReference type="GO" id="GO:0004722">
    <property type="term" value="F:protein serine/threonine phosphatase activity"/>
    <property type="evidence" value="ECO:0007669"/>
    <property type="project" value="InterPro"/>
</dbReference>
<dbReference type="InterPro" id="IPR036457">
    <property type="entry name" value="PPM-type-like_dom_sf"/>
</dbReference>
<evidence type="ECO:0000256" key="5">
    <source>
        <dbReference type="SAM" id="MobiDB-lite"/>
    </source>
</evidence>
<dbReference type="PROSITE" id="PS51746">
    <property type="entry name" value="PPM_2"/>
    <property type="match status" value="1"/>
</dbReference>
<dbReference type="InterPro" id="IPR015655">
    <property type="entry name" value="PP2C"/>
</dbReference>
<dbReference type="PROSITE" id="PS01032">
    <property type="entry name" value="PPM_1"/>
    <property type="match status" value="1"/>
</dbReference>
<keyword evidence="1" id="KW-0479">Metal-binding</keyword>
<keyword evidence="3 4" id="KW-0904">Protein phosphatase</keyword>
<dbReference type="GO" id="GO:0046872">
    <property type="term" value="F:metal ion binding"/>
    <property type="evidence" value="ECO:0007669"/>
    <property type="project" value="UniProtKB-KW"/>
</dbReference>
<organism evidence="7">
    <name type="scientific">Amphimedon queenslandica</name>
    <name type="common">Sponge</name>
    <dbReference type="NCBI Taxonomy" id="400682"/>
    <lineage>
        <taxon>Eukaryota</taxon>
        <taxon>Metazoa</taxon>
        <taxon>Porifera</taxon>
        <taxon>Demospongiae</taxon>
        <taxon>Heteroscleromorpha</taxon>
        <taxon>Haplosclerida</taxon>
        <taxon>Niphatidae</taxon>
        <taxon>Amphimedon</taxon>
    </lineage>
</organism>
<evidence type="ECO:0000313" key="7">
    <source>
        <dbReference type="EnsemblMetazoa" id="Aqu2.1.33673_001"/>
    </source>
</evidence>
<dbReference type="OrthoDB" id="10264738at2759"/>
<dbReference type="CDD" id="cd00143">
    <property type="entry name" value="PP2Cc"/>
    <property type="match status" value="1"/>
</dbReference>
<dbReference type="OMA" id="DEMFLFK"/>
<feature type="region of interest" description="Disordered" evidence="5">
    <location>
        <begin position="405"/>
        <end position="471"/>
    </location>
</feature>
<dbReference type="eggNOG" id="KOG0698">
    <property type="taxonomic scope" value="Eukaryota"/>
</dbReference>
<evidence type="ECO:0000259" key="6">
    <source>
        <dbReference type="PROSITE" id="PS51746"/>
    </source>
</evidence>
<name>A0A1X7V0Y4_AMPQE</name>
<feature type="domain" description="PPM-type phosphatase" evidence="6">
    <location>
        <begin position="142"/>
        <end position="395"/>
    </location>
</feature>
<feature type="compositionally biased region" description="Low complexity" evidence="5">
    <location>
        <begin position="458"/>
        <end position="471"/>
    </location>
</feature>
<dbReference type="InterPro" id="IPR000222">
    <property type="entry name" value="PP2C_BS"/>
</dbReference>
<dbReference type="PANTHER" id="PTHR47992">
    <property type="entry name" value="PROTEIN PHOSPHATASE"/>
    <property type="match status" value="1"/>
</dbReference>
<reference evidence="7" key="2">
    <citation type="submission" date="2017-05" db="UniProtKB">
        <authorList>
            <consortium name="EnsemblMetazoa"/>
        </authorList>
    </citation>
    <scope>IDENTIFICATION</scope>
</reference>
<dbReference type="Gene3D" id="3.60.40.10">
    <property type="entry name" value="PPM-type phosphatase domain"/>
    <property type="match status" value="1"/>
</dbReference>
<evidence type="ECO:0000256" key="1">
    <source>
        <dbReference type="ARBA" id="ARBA00022723"/>
    </source>
</evidence>
<dbReference type="SUPFAM" id="SSF81606">
    <property type="entry name" value="PP2C-like"/>
    <property type="match status" value="1"/>
</dbReference>
<gene>
    <name evidence="7" type="primary">100633385</name>
</gene>
<comment type="similarity">
    <text evidence="4">Belongs to the PP2C family.</text>
</comment>
<feature type="compositionally biased region" description="Low complexity" evidence="5">
    <location>
        <begin position="408"/>
        <end position="440"/>
    </location>
</feature>
<keyword evidence="2 4" id="KW-0378">Hydrolase</keyword>
<evidence type="ECO:0000256" key="3">
    <source>
        <dbReference type="ARBA" id="ARBA00022912"/>
    </source>
</evidence>
<accession>A0A1X7V0Y4</accession>
<dbReference type="AlphaFoldDB" id="A0A1X7V0Y4"/>
<evidence type="ECO:0000256" key="4">
    <source>
        <dbReference type="RuleBase" id="RU003465"/>
    </source>
</evidence>
<dbReference type="STRING" id="400682.A0A1X7V0Y4"/>
<dbReference type="EnsemblMetazoa" id="XM_003386029.3">
    <property type="protein sequence ID" value="XP_003386077.1"/>
    <property type="gene ID" value="LOC100633385"/>
</dbReference>
<dbReference type="KEGG" id="aqu:100633385"/>